<protein>
    <submittedName>
        <fullName evidence="2">NAD-dependent epimerase/dehydratase family protein</fullName>
    </submittedName>
</protein>
<dbReference type="Proteomes" id="UP001224661">
    <property type="component" value="Unassembled WGS sequence"/>
</dbReference>
<feature type="domain" description="NAD-dependent epimerase/dehydratase" evidence="1">
    <location>
        <begin position="4"/>
        <end position="167"/>
    </location>
</feature>
<gene>
    <name evidence="2" type="ORF">QIS99_30050</name>
</gene>
<dbReference type="InterPro" id="IPR001509">
    <property type="entry name" value="Epimerase_deHydtase"/>
</dbReference>
<keyword evidence="3" id="KW-1185">Reference proteome</keyword>
<accession>A0ABT6S159</accession>
<dbReference type="PANTHER" id="PTHR48079">
    <property type="entry name" value="PROTEIN YEEZ"/>
    <property type="match status" value="1"/>
</dbReference>
<sequence length="311" mass="32762">MQTVMIAGAAGFVGRHAAAEAARHGAALTLMSHRRIPPRPGGRTAVRHVRGDLMAPDSLRGVCDGVDVLLHCASQIGGAPEANDLVNARGTAALVAEARRAGVSRIVYLSTASVYGRGVFRGARPEEIERRPASPTSRSRAAAEDIVGAAGGFVLRPYLVYGPGDQWVVPGLLRLLRALDGAAADWDARLSVISVTELAALLVAVGLAPRERLSAPAYHAAYPAPVRASELLRAVADGTGAGPAWPRVSLAGARARLREDRAAPGALDMLATDHWFGSETVWADTGRQVPGPAQDLDFPRMREWYADRVAA</sequence>
<dbReference type="RefSeq" id="WP_282516888.1">
    <property type="nucleotide sequence ID" value="NZ_JASCIR010000047.1"/>
</dbReference>
<comment type="caution">
    <text evidence="2">The sequence shown here is derived from an EMBL/GenBank/DDBJ whole genome shotgun (WGS) entry which is preliminary data.</text>
</comment>
<reference evidence="2 3" key="1">
    <citation type="submission" date="2023-05" db="EMBL/GenBank/DDBJ databases">
        <title>Draft genome sequence of Streptomyces sp. B-S-A8 isolated from a cave soil in Thailand.</title>
        <authorList>
            <person name="Chamroensaksri N."/>
            <person name="Muangham S."/>
        </authorList>
    </citation>
    <scope>NUCLEOTIDE SEQUENCE [LARGE SCALE GENOMIC DNA]</scope>
    <source>
        <strain evidence="2 3">B-S-A8</strain>
    </source>
</reference>
<dbReference type="EMBL" id="JASCIR010000047">
    <property type="protein sequence ID" value="MDI3390403.1"/>
    <property type="molecule type" value="Genomic_DNA"/>
</dbReference>
<dbReference type="PANTHER" id="PTHR48079:SF6">
    <property type="entry name" value="NAD(P)-BINDING DOMAIN-CONTAINING PROTEIN-RELATED"/>
    <property type="match status" value="1"/>
</dbReference>
<dbReference type="SUPFAM" id="SSF51735">
    <property type="entry name" value="NAD(P)-binding Rossmann-fold domains"/>
    <property type="match status" value="1"/>
</dbReference>
<proteinExistence type="predicted"/>
<dbReference type="Gene3D" id="3.40.50.720">
    <property type="entry name" value="NAD(P)-binding Rossmann-like Domain"/>
    <property type="match status" value="1"/>
</dbReference>
<dbReference type="InterPro" id="IPR036291">
    <property type="entry name" value="NAD(P)-bd_dom_sf"/>
</dbReference>
<dbReference type="InterPro" id="IPR051783">
    <property type="entry name" value="NAD(P)-dependent_oxidoreduct"/>
</dbReference>
<evidence type="ECO:0000313" key="2">
    <source>
        <dbReference type="EMBL" id="MDI3390403.1"/>
    </source>
</evidence>
<evidence type="ECO:0000313" key="3">
    <source>
        <dbReference type="Proteomes" id="UP001224661"/>
    </source>
</evidence>
<dbReference type="Pfam" id="PF01370">
    <property type="entry name" value="Epimerase"/>
    <property type="match status" value="1"/>
</dbReference>
<name>A0ABT6S159_9ACTN</name>
<evidence type="ECO:0000259" key="1">
    <source>
        <dbReference type="Pfam" id="PF01370"/>
    </source>
</evidence>
<organism evidence="2 3">
    <name type="scientific">Streptomyces solicavernae</name>
    <dbReference type="NCBI Taxonomy" id="3043614"/>
    <lineage>
        <taxon>Bacteria</taxon>
        <taxon>Bacillati</taxon>
        <taxon>Actinomycetota</taxon>
        <taxon>Actinomycetes</taxon>
        <taxon>Kitasatosporales</taxon>
        <taxon>Streptomycetaceae</taxon>
        <taxon>Streptomyces</taxon>
    </lineage>
</organism>